<sequence length="480" mass="51118">MSAPVADRAPARADHGAPAGPASPILTFLGAAGTVTGSCFLLEHDRSRVLVDAGLYQGPSEMRRRNWEPLPVDPASVDAVLLTHAHLDHCGQLPRLVKDGFSGPIHCSKETAALAAIVLRDSAHLLEEEARYANEAGWSRHRPALPLYTADDVERTLRRFAPLPYDEHVALTGSVGVRLHPAGHILGSATIEVDIAGDVVVFSGDLGRAGHPLLEPPPPPAAATALVLESTYGDRVHPEAEPGVLAGAVRRTVARGGTVLIPAFAVDRTELVLLELERLERAGAIPRVPVHVDSPMALEALGVYLRALHEGSSQLRADRAEALERLRALDLHAVRDAAESRRLNDPEQPCIIVSASGMATGGRVVHHLAHQLPDPRNCVVLTGYQAPGTRGRQLQDGARHLKIHGHYVPVRAEVVDVPDFSVHADADDLVAWVASAAAPPTTVYVVHGEPASSAALAERIEDELGICAVVPMLGERVRVD</sequence>
<dbReference type="Pfam" id="PF00753">
    <property type="entry name" value="Lactamase_B"/>
    <property type="match status" value="1"/>
</dbReference>
<dbReference type="RefSeq" id="WP_343052585.1">
    <property type="nucleotide sequence ID" value="NZ_BAABEF010000001.1"/>
</dbReference>
<evidence type="ECO:0000256" key="1">
    <source>
        <dbReference type="ARBA" id="ARBA00022801"/>
    </source>
</evidence>
<dbReference type="AlphaFoldDB" id="A0A852R9H5"/>
<feature type="domain" description="Metallo-beta-lactamase" evidence="2">
    <location>
        <begin position="36"/>
        <end position="244"/>
    </location>
</feature>
<feature type="domain" description="Beta-Casp" evidence="3">
    <location>
        <begin position="269"/>
        <end position="394"/>
    </location>
</feature>
<dbReference type="InterPro" id="IPR011108">
    <property type="entry name" value="RMMBL"/>
</dbReference>
<dbReference type="Gene3D" id="3.60.15.10">
    <property type="entry name" value="Ribonuclease Z/Hydroxyacylglutathione hydrolase-like"/>
    <property type="match status" value="1"/>
</dbReference>
<accession>A0A852R9H5</accession>
<keyword evidence="1" id="KW-0378">Hydrolase</keyword>
<dbReference type="PANTHER" id="PTHR11203:SF37">
    <property type="entry name" value="INTEGRATOR COMPLEX SUBUNIT 11"/>
    <property type="match status" value="1"/>
</dbReference>
<dbReference type="InterPro" id="IPR036866">
    <property type="entry name" value="RibonucZ/Hydroxyglut_hydro"/>
</dbReference>
<organism evidence="4 5">
    <name type="scientific">Nocardioides kongjuensis</name>
    <dbReference type="NCBI Taxonomy" id="349522"/>
    <lineage>
        <taxon>Bacteria</taxon>
        <taxon>Bacillati</taxon>
        <taxon>Actinomycetota</taxon>
        <taxon>Actinomycetes</taxon>
        <taxon>Propionibacteriales</taxon>
        <taxon>Nocardioidaceae</taxon>
        <taxon>Nocardioides</taxon>
    </lineage>
</organism>
<dbReference type="InterPro" id="IPR022712">
    <property type="entry name" value="Beta_Casp"/>
</dbReference>
<protein>
    <submittedName>
        <fullName evidence="4">Metallo-beta-lactamase family protein</fullName>
    </submittedName>
</protein>
<dbReference type="GO" id="GO:0016787">
    <property type="term" value="F:hydrolase activity"/>
    <property type="evidence" value="ECO:0007669"/>
    <property type="project" value="UniProtKB-KW"/>
</dbReference>
<gene>
    <name evidence="4" type="ORF">BJ958_001223</name>
</gene>
<dbReference type="InterPro" id="IPR001279">
    <property type="entry name" value="Metallo-B-lactamas"/>
</dbReference>
<dbReference type="Pfam" id="PF10996">
    <property type="entry name" value="Beta-Casp"/>
    <property type="match status" value="1"/>
</dbReference>
<dbReference type="SMART" id="SM01027">
    <property type="entry name" value="Beta-Casp"/>
    <property type="match status" value="1"/>
</dbReference>
<dbReference type="InterPro" id="IPR050698">
    <property type="entry name" value="MBL"/>
</dbReference>
<dbReference type="SUPFAM" id="SSF56281">
    <property type="entry name" value="Metallo-hydrolase/oxidoreductase"/>
    <property type="match status" value="1"/>
</dbReference>
<dbReference type="EMBL" id="JACCBF010000001">
    <property type="protein sequence ID" value="NYD29677.1"/>
    <property type="molecule type" value="Genomic_DNA"/>
</dbReference>
<dbReference type="PANTHER" id="PTHR11203">
    <property type="entry name" value="CLEAVAGE AND POLYADENYLATION SPECIFICITY FACTOR FAMILY MEMBER"/>
    <property type="match status" value="1"/>
</dbReference>
<comment type="caution">
    <text evidence="4">The sequence shown here is derived from an EMBL/GenBank/DDBJ whole genome shotgun (WGS) entry which is preliminary data.</text>
</comment>
<evidence type="ECO:0000313" key="5">
    <source>
        <dbReference type="Proteomes" id="UP000582231"/>
    </source>
</evidence>
<dbReference type="Gene3D" id="3.40.50.10890">
    <property type="match status" value="1"/>
</dbReference>
<dbReference type="SMART" id="SM00849">
    <property type="entry name" value="Lactamase_B"/>
    <property type="match status" value="1"/>
</dbReference>
<evidence type="ECO:0000259" key="3">
    <source>
        <dbReference type="SMART" id="SM01027"/>
    </source>
</evidence>
<name>A0A852R9H5_9ACTN</name>
<keyword evidence="5" id="KW-1185">Reference proteome</keyword>
<dbReference type="GO" id="GO:0004521">
    <property type="term" value="F:RNA endonuclease activity"/>
    <property type="evidence" value="ECO:0007669"/>
    <property type="project" value="TreeGrafter"/>
</dbReference>
<evidence type="ECO:0000259" key="2">
    <source>
        <dbReference type="SMART" id="SM00849"/>
    </source>
</evidence>
<reference evidence="4 5" key="1">
    <citation type="submission" date="2020-07" db="EMBL/GenBank/DDBJ databases">
        <title>Sequencing the genomes of 1000 actinobacteria strains.</title>
        <authorList>
            <person name="Klenk H.-P."/>
        </authorList>
    </citation>
    <scope>NUCLEOTIDE SEQUENCE [LARGE SCALE GENOMIC DNA]</scope>
    <source>
        <strain evidence="4 5">DSM 19082</strain>
    </source>
</reference>
<proteinExistence type="predicted"/>
<dbReference type="Proteomes" id="UP000582231">
    <property type="component" value="Unassembled WGS sequence"/>
</dbReference>
<dbReference type="Pfam" id="PF07521">
    <property type="entry name" value="RMMBL"/>
    <property type="match status" value="1"/>
</dbReference>
<dbReference type="CDD" id="cd16295">
    <property type="entry name" value="TTHA0252-CPSF-like_MBL-fold"/>
    <property type="match status" value="1"/>
</dbReference>
<evidence type="ECO:0000313" key="4">
    <source>
        <dbReference type="EMBL" id="NYD29677.1"/>
    </source>
</evidence>